<organism evidence="2 3">
    <name type="scientific">Colletotrichum salicis</name>
    <dbReference type="NCBI Taxonomy" id="1209931"/>
    <lineage>
        <taxon>Eukaryota</taxon>
        <taxon>Fungi</taxon>
        <taxon>Dikarya</taxon>
        <taxon>Ascomycota</taxon>
        <taxon>Pezizomycotina</taxon>
        <taxon>Sordariomycetes</taxon>
        <taxon>Hypocreomycetidae</taxon>
        <taxon>Glomerellales</taxon>
        <taxon>Glomerellaceae</taxon>
        <taxon>Colletotrichum</taxon>
        <taxon>Colletotrichum acutatum species complex</taxon>
    </lineage>
</organism>
<evidence type="ECO:0000313" key="2">
    <source>
        <dbReference type="EMBL" id="KXH29422.1"/>
    </source>
</evidence>
<keyword evidence="3" id="KW-1185">Reference proteome</keyword>
<dbReference type="PANTHER" id="PTHR42748">
    <property type="entry name" value="NITROGEN METABOLITE REPRESSION PROTEIN NMRA FAMILY MEMBER"/>
    <property type="match status" value="1"/>
</dbReference>
<dbReference type="Gene3D" id="3.40.50.720">
    <property type="entry name" value="NAD(P)-binding Rossmann-like Domain"/>
    <property type="match status" value="1"/>
</dbReference>
<proteinExistence type="predicted"/>
<evidence type="ECO:0000256" key="1">
    <source>
        <dbReference type="ARBA" id="ARBA00022857"/>
    </source>
</evidence>
<dbReference type="InterPro" id="IPR036291">
    <property type="entry name" value="NAD(P)-bd_dom_sf"/>
</dbReference>
<accession>A0A135S0I9</accession>
<dbReference type="InterPro" id="IPR051164">
    <property type="entry name" value="NmrA-like_oxidored"/>
</dbReference>
<comment type="caution">
    <text evidence="2">The sequence shown here is derived from an EMBL/GenBank/DDBJ whole genome shotgun (WGS) entry which is preliminary data.</text>
</comment>
<dbReference type="EMBL" id="JFFI01002595">
    <property type="protein sequence ID" value="KXH29422.1"/>
    <property type="molecule type" value="Genomic_DNA"/>
</dbReference>
<sequence length="250" mass="27271">MAGATGNTGRSVVETLSHFVSNSDAPPNIRILALTRSIDSSTAQRLASLPNITFVEKNWVDIDALWLHEQKVSKAFVASHSSPNQFAEESTFHQAALKAGVQYVVRISTTAPNVRPDSNAYYPRAHWAIETMLGSPEFEELKWTSLQPNIFLSLHLYGAVGLIADKDAPVGAIDGDDVGTFAAHLLWDQDPSRYNGKKYILNGPTDVTGQEIVQWVEAAPVSLWEGKCPASTTSKEFIEILAPSRSVVHA</sequence>
<dbReference type="GO" id="GO:0005634">
    <property type="term" value="C:nucleus"/>
    <property type="evidence" value="ECO:0007669"/>
    <property type="project" value="TreeGrafter"/>
</dbReference>
<dbReference type="OrthoDB" id="413314at2759"/>
<gene>
    <name evidence="2" type="ORF">CSAL01_12655</name>
</gene>
<keyword evidence="1" id="KW-0521">NADP</keyword>
<protein>
    <submittedName>
        <fullName evidence="2">Uncharacterized protein</fullName>
    </submittedName>
</protein>
<evidence type="ECO:0000313" key="3">
    <source>
        <dbReference type="Proteomes" id="UP000070121"/>
    </source>
</evidence>
<dbReference type="SUPFAM" id="SSF51735">
    <property type="entry name" value="NAD(P)-binding Rossmann-fold domains"/>
    <property type="match status" value="1"/>
</dbReference>
<dbReference type="Proteomes" id="UP000070121">
    <property type="component" value="Unassembled WGS sequence"/>
</dbReference>
<dbReference type="STRING" id="1209931.A0A135S0I9"/>
<name>A0A135S0I9_9PEZI</name>
<dbReference type="PANTHER" id="PTHR42748:SF31">
    <property type="entry name" value="NMRA-LIKE DOMAIN-CONTAINING PROTEIN-RELATED"/>
    <property type="match status" value="1"/>
</dbReference>
<dbReference type="AlphaFoldDB" id="A0A135S0I9"/>
<reference evidence="2 3" key="1">
    <citation type="submission" date="2014-02" db="EMBL/GenBank/DDBJ databases">
        <title>The genome sequence of Colletotrichum salicis CBS 607.94.</title>
        <authorList>
            <person name="Baroncelli R."/>
            <person name="Thon M.R."/>
        </authorList>
    </citation>
    <scope>NUCLEOTIDE SEQUENCE [LARGE SCALE GENOMIC DNA]</scope>
    <source>
        <strain evidence="2 3">CBS 607.94</strain>
    </source>
</reference>